<evidence type="ECO:0000313" key="1">
    <source>
        <dbReference type="EMBL" id="XAY07733.1"/>
    </source>
</evidence>
<dbReference type="AlphaFoldDB" id="A0AAU7B196"/>
<dbReference type="RefSeq" id="WP_354698924.1">
    <property type="nucleotide sequence ID" value="NZ_CP114014.1"/>
</dbReference>
<name>A0AAU7B196_9ACTN</name>
<reference evidence="1" key="1">
    <citation type="submission" date="2022-12" db="EMBL/GenBank/DDBJ databases">
        <title>Paraconexibacter alkalitolerans sp. nov. and Baekduia alba sp. nov., isolated from soil and emended description of the genera Paraconexibacter (Chun et al., 2020) and Baekduia (An et al., 2020).</title>
        <authorList>
            <person name="Vieira S."/>
            <person name="Huber K.J."/>
            <person name="Geppert A."/>
            <person name="Wolf J."/>
            <person name="Neumann-Schaal M."/>
            <person name="Muesken M."/>
            <person name="Overmann J."/>
        </authorList>
    </citation>
    <scope>NUCLEOTIDE SEQUENCE</scope>
    <source>
        <strain evidence="1">AEG42_29</strain>
    </source>
</reference>
<dbReference type="EMBL" id="CP114014">
    <property type="protein sequence ID" value="XAY07733.1"/>
    <property type="molecule type" value="Genomic_DNA"/>
</dbReference>
<sequence length="86" mass="8719">MATSTSFSATDDWATVLGSVKQFEAERPAPYGVAVESALEDLQSAATSGRPLAPLLAAATRAGCSADDIFHALGEVRGTGAQAPPL</sequence>
<accession>A0AAU7B196</accession>
<dbReference type="KEGG" id="parq:DSM112329_04623"/>
<proteinExistence type="predicted"/>
<gene>
    <name evidence="1" type="ORF">DSM112329_04623</name>
</gene>
<organism evidence="1">
    <name type="scientific">Paraconexibacter sp. AEG42_29</name>
    <dbReference type="NCBI Taxonomy" id="2997339"/>
    <lineage>
        <taxon>Bacteria</taxon>
        <taxon>Bacillati</taxon>
        <taxon>Actinomycetota</taxon>
        <taxon>Thermoleophilia</taxon>
        <taxon>Solirubrobacterales</taxon>
        <taxon>Paraconexibacteraceae</taxon>
        <taxon>Paraconexibacter</taxon>
    </lineage>
</organism>
<protein>
    <submittedName>
        <fullName evidence="1">Uncharacterized protein</fullName>
    </submittedName>
</protein>